<evidence type="ECO:0000256" key="3">
    <source>
        <dbReference type="ARBA" id="ARBA00038502"/>
    </source>
</evidence>
<dbReference type="InterPro" id="IPR051531">
    <property type="entry name" value="N-acetyltransferase"/>
</dbReference>
<organism evidence="6 7">
    <name type="scientific">Halobaculum lipolyticum</name>
    <dbReference type="NCBI Taxonomy" id="3032001"/>
    <lineage>
        <taxon>Archaea</taxon>
        <taxon>Methanobacteriati</taxon>
        <taxon>Methanobacteriota</taxon>
        <taxon>Stenosarchaea group</taxon>
        <taxon>Halobacteria</taxon>
        <taxon>Halobacteriales</taxon>
        <taxon>Haloferacaceae</taxon>
        <taxon>Halobaculum</taxon>
    </lineage>
</organism>
<dbReference type="AlphaFoldDB" id="A0ABD5WC92"/>
<evidence type="ECO:0000256" key="2">
    <source>
        <dbReference type="ARBA" id="ARBA00023315"/>
    </source>
</evidence>
<sequence length="195" mass="21310">MAGTRVADGDRVTLRTVEREDLEFVQRAATEPAIRHPLGSTVRTRDELAEAFEERDDTFLLVCVDGGEAGPNPEVVDGTGAPGTGETRPIGAVRVESTDRTRPELSYWLAPEVHGQGYGTESVALAVADTFRSRAVPAVAAGVYADNDASRRLVESLGFSEEGRLRRHSFADGAYRDLVTYSLLREEWEENRTDG</sequence>
<dbReference type="GeneID" id="81126177"/>
<evidence type="ECO:0000259" key="5">
    <source>
        <dbReference type="PROSITE" id="PS51186"/>
    </source>
</evidence>
<dbReference type="PANTHER" id="PTHR43792">
    <property type="entry name" value="GNAT FAMILY, PUTATIVE (AFU_ORTHOLOGUE AFUA_3G00765)-RELATED-RELATED"/>
    <property type="match status" value="1"/>
</dbReference>
<dbReference type="Gene3D" id="3.40.630.30">
    <property type="match status" value="1"/>
</dbReference>
<reference evidence="6 7" key="1">
    <citation type="journal article" date="2019" name="Int. J. Syst. Evol. Microbiol.">
        <title>The Global Catalogue of Microorganisms (GCM) 10K type strain sequencing project: providing services to taxonomists for standard genome sequencing and annotation.</title>
        <authorList>
            <consortium name="The Broad Institute Genomics Platform"/>
            <consortium name="The Broad Institute Genome Sequencing Center for Infectious Disease"/>
            <person name="Wu L."/>
            <person name="Ma J."/>
        </authorList>
    </citation>
    <scope>NUCLEOTIDE SEQUENCE [LARGE SCALE GENOMIC DNA]</scope>
    <source>
        <strain evidence="6 7">DT31</strain>
    </source>
</reference>
<feature type="region of interest" description="Disordered" evidence="4">
    <location>
        <begin position="70"/>
        <end position="89"/>
    </location>
</feature>
<feature type="domain" description="N-acetyltransferase" evidence="5">
    <location>
        <begin position="12"/>
        <end position="182"/>
    </location>
</feature>
<gene>
    <name evidence="6" type="ORF">ACFQL9_13720</name>
</gene>
<evidence type="ECO:0000313" key="7">
    <source>
        <dbReference type="Proteomes" id="UP001596461"/>
    </source>
</evidence>
<dbReference type="SUPFAM" id="SSF55729">
    <property type="entry name" value="Acyl-CoA N-acyltransferases (Nat)"/>
    <property type="match status" value="1"/>
</dbReference>
<keyword evidence="7" id="KW-1185">Reference proteome</keyword>
<dbReference type="RefSeq" id="WP_284031299.1">
    <property type="nucleotide sequence ID" value="NZ_CP126154.1"/>
</dbReference>
<dbReference type="PANTHER" id="PTHR43792:SF8">
    <property type="entry name" value="[RIBOSOMAL PROTEIN US5]-ALANINE N-ACETYLTRANSFERASE"/>
    <property type="match status" value="1"/>
</dbReference>
<dbReference type="Pfam" id="PF13302">
    <property type="entry name" value="Acetyltransf_3"/>
    <property type="match status" value="1"/>
</dbReference>
<keyword evidence="2 6" id="KW-0012">Acyltransferase</keyword>
<protein>
    <submittedName>
        <fullName evidence="6">GNAT family N-acetyltransferase</fullName>
        <ecNumber evidence="6">2.3.-.-</ecNumber>
    </submittedName>
</protein>
<dbReference type="PROSITE" id="PS51186">
    <property type="entry name" value="GNAT"/>
    <property type="match status" value="1"/>
</dbReference>
<name>A0ABD5WC92_9EURY</name>
<proteinExistence type="inferred from homology"/>
<evidence type="ECO:0000313" key="6">
    <source>
        <dbReference type="EMBL" id="MFC7070706.1"/>
    </source>
</evidence>
<dbReference type="EMBL" id="JBHTAH010000013">
    <property type="protein sequence ID" value="MFC7070706.1"/>
    <property type="molecule type" value="Genomic_DNA"/>
</dbReference>
<comment type="similarity">
    <text evidence="3">Belongs to the acetyltransferase family. RimJ subfamily.</text>
</comment>
<keyword evidence="1 6" id="KW-0808">Transferase</keyword>
<accession>A0ABD5WC92</accession>
<evidence type="ECO:0000256" key="4">
    <source>
        <dbReference type="SAM" id="MobiDB-lite"/>
    </source>
</evidence>
<dbReference type="InterPro" id="IPR000182">
    <property type="entry name" value="GNAT_dom"/>
</dbReference>
<dbReference type="EC" id="2.3.-.-" evidence="6"/>
<dbReference type="GO" id="GO:0016746">
    <property type="term" value="F:acyltransferase activity"/>
    <property type="evidence" value="ECO:0007669"/>
    <property type="project" value="UniProtKB-KW"/>
</dbReference>
<comment type="caution">
    <text evidence="6">The sequence shown here is derived from an EMBL/GenBank/DDBJ whole genome shotgun (WGS) entry which is preliminary data.</text>
</comment>
<dbReference type="Proteomes" id="UP001596461">
    <property type="component" value="Unassembled WGS sequence"/>
</dbReference>
<dbReference type="InterPro" id="IPR016181">
    <property type="entry name" value="Acyl_CoA_acyltransferase"/>
</dbReference>
<evidence type="ECO:0000256" key="1">
    <source>
        <dbReference type="ARBA" id="ARBA00022679"/>
    </source>
</evidence>